<feature type="transmembrane region" description="Helical" evidence="1">
    <location>
        <begin position="77"/>
        <end position="94"/>
    </location>
</feature>
<feature type="transmembrane region" description="Helical" evidence="1">
    <location>
        <begin position="195"/>
        <end position="218"/>
    </location>
</feature>
<dbReference type="GeneID" id="83183063"/>
<proteinExistence type="predicted"/>
<gene>
    <name evidence="2" type="ORF">N7498_008700</name>
</gene>
<feature type="transmembrane region" description="Helical" evidence="1">
    <location>
        <begin position="250"/>
        <end position="268"/>
    </location>
</feature>
<name>A0A9W9MCI3_9EURO</name>
<dbReference type="Proteomes" id="UP001150904">
    <property type="component" value="Unassembled WGS sequence"/>
</dbReference>
<reference evidence="2" key="2">
    <citation type="journal article" date="2023" name="IMA Fungus">
        <title>Comparative genomic study of the Penicillium genus elucidates a diverse pangenome and 15 lateral gene transfer events.</title>
        <authorList>
            <person name="Petersen C."/>
            <person name="Sorensen T."/>
            <person name="Nielsen M.R."/>
            <person name="Sondergaard T.E."/>
            <person name="Sorensen J.L."/>
            <person name="Fitzpatrick D.A."/>
            <person name="Frisvad J.C."/>
            <person name="Nielsen K.L."/>
        </authorList>
    </citation>
    <scope>NUCLEOTIDE SEQUENCE</scope>
    <source>
        <strain evidence="2">IBT 15544</strain>
    </source>
</reference>
<keyword evidence="3" id="KW-1185">Reference proteome</keyword>
<feature type="transmembrane region" description="Helical" evidence="1">
    <location>
        <begin position="115"/>
        <end position="133"/>
    </location>
</feature>
<protein>
    <submittedName>
        <fullName evidence="2">Fungal transcriptional regulatory protein</fullName>
    </submittedName>
</protein>
<dbReference type="OrthoDB" id="4866090at2759"/>
<keyword evidence="1" id="KW-0472">Membrane</keyword>
<keyword evidence="1" id="KW-0812">Transmembrane</keyword>
<feature type="transmembrane region" description="Helical" evidence="1">
    <location>
        <begin position="153"/>
        <end position="174"/>
    </location>
</feature>
<evidence type="ECO:0000313" key="2">
    <source>
        <dbReference type="EMBL" id="KAJ5195262.1"/>
    </source>
</evidence>
<comment type="caution">
    <text evidence="2">The sequence shown here is derived from an EMBL/GenBank/DDBJ whole genome shotgun (WGS) entry which is preliminary data.</text>
</comment>
<organism evidence="2 3">
    <name type="scientific">Penicillium cinerascens</name>
    <dbReference type="NCBI Taxonomy" id="70096"/>
    <lineage>
        <taxon>Eukaryota</taxon>
        <taxon>Fungi</taxon>
        <taxon>Dikarya</taxon>
        <taxon>Ascomycota</taxon>
        <taxon>Pezizomycotina</taxon>
        <taxon>Eurotiomycetes</taxon>
        <taxon>Eurotiomycetidae</taxon>
        <taxon>Eurotiales</taxon>
        <taxon>Aspergillaceae</taxon>
        <taxon>Penicillium</taxon>
    </lineage>
</organism>
<evidence type="ECO:0000256" key="1">
    <source>
        <dbReference type="SAM" id="Phobius"/>
    </source>
</evidence>
<reference evidence="2" key="1">
    <citation type="submission" date="2022-12" db="EMBL/GenBank/DDBJ databases">
        <authorList>
            <person name="Petersen C."/>
        </authorList>
    </citation>
    <scope>NUCLEOTIDE SEQUENCE</scope>
    <source>
        <strain evidence="2">IBT 15544</strain>
    </source>
</reference>
<dbReference type="RefSeq" id="XP_058305750.1">
    <property type="nucleotide sequence ID" value="XM_058455762.1"/>
</dbReference>
<sequence length="293" mass="33542">MPVSCVTKQVNMLHQKRMRDSQKVLIPLSIVMIFSGIMAFTGAPSSIWGPNSPIFTTTRHHSTGEHILSWRIKTAPLWVYQGLHALPALIWCLLMPLQHVDRFRRHWPAFHRNNGYIVLCGFLVLSITGYWMLNKKVAHTHDDIWHIHNFSGLIPLGWPTFELTLLALEPLYIYTLLRTVQTARARNFNTHGTWAVLHTMVAYTIAVERVSLLISYVLGLALNFFPKKEVYNFFRLEDTLDAKATAEMDLLALMNLVAFALVVCWGIQEWRKTGSSVKTTEFSPALKDRAKQS</sequence>
<keyword evidence="1" id="KW-1133">Transmembrane helix</keyword>
<dbReference type="EMBL" id="JAPQKR010000015">
    <property type="protein sequence ID" value="KAJ5195262.1"/>
    <property type="molecule type" value="Genomic_DNA"/>
</dbReference>
<accession>A0A9W9MCI3</accession>
<evidence type="ECO:0000313" key="3">
    <source>
        <dbReference type="Proteomes" id="UP001150904"/>
    </source>
</evidence>
<feature type="transmembrane region" description="Helical" evidence="1">
    <location>
        <begin position="24"/>
        <end position="43"/>
    </location>
</feature>
<dbReference type="AlphaFoldDB" id="A0A9W9MCI3"/>